<protein>
    <recommendedName>
        <fullName evidence="4">Amino acid permease</fullName>
    </recommendedName>
</protein>
<gene>
    <name evidence="2" type="ORF">GCM10009807_10930</name>
</gene>
<reference evidence="2 3" key="1">
    <citation type="journal article" date="2019" name="Int. J. Syst. Evol. Microbiol.">
        <title>The Global Catalogue of Microorganisms (GCM) 10K type strain sequencing project: providing services to taxonomists for standard genome sequencing and annotation.</title>
        <authorList>
            <consortium name="The Broad Institute Genomics Platform"/>
            <consortium name="The Broad Institute Genome Sequencing Center for Infectious Disease"/>
            <person name="Wu L."/>
            <person name="Ma J."/>
        </authorList>
    </citation>
    <scope>NUCLEOTIDE SEQUENCE [LARGE SCALE GENOMIC DNA]</scope>
    <source>
        <strain evidence="2 3">JCM 15575</strain>
    </source>
</reference>
<dbReference type="EMBL" id="BAAAPK010000001">
    <property type="protein sequence ID" value="GAA1668622.1"/>
    <property type="molecule type" value="Genomic_DNA"/>
</dbReference>
<keyword evidence="3" id="KW-1185">Reference proteome</keyword>
<organism evidence="2 3">
    <name type="scientific">Microbacterium lacus</name>
    <dbReference type="NCBI Taxonomy" id="415217"/>
    <lineage>
        <taxon>Bacteria</taxon>
        <taxon>Bacillati</taxon>
        <taxon>Actinomycetota</taxon>
        <taxon>Actinomycetes</taxon>
        <taxon>Micrococcales</taxon>
        <taxon>Microbacteriaceae</taxon>
        <taxon>Microbacterium</taxon>
    </lineage>
</organism>
<comment type="caution">
    <text evidence="2">The sequence shown here is derived from an EMBL/GenBank/DDBJ whole genome shotgun (WGS) entry which is preliminary data.</text>
</comment>
<evidence type="ECO:0008006" key="4">
    <source>
        <dbReference type="Google" id="ProtNLM"/>
    </source>
</evidence>
<evidence type="ECO:0000256" key="1">
    <source>
        <dbReference type="SAM" id="Phobius"/>
    </source>
</evidence>
<feature type="transmembrane region" description="Helical" evidence="1">
    <location>
        <begin position="12"/>
        <end position="31"/>
    </location>
</feature>
<keyword evidence="1" id="KW-1133">Transmembrane helix</keyword>
<evidence type="ECO:0000313" key="2">
    <source>
        <dbReference type="EMBL" id="GAA1668622.1"/>
    </source>
</evidence>
<keyword evidence="1" id="KW-0472">Membrane</keyword>
<evidence type="ECO:0000313" key="3">
    <source>
        <dbReference type="Proteomes" id="UP001500596"/>
    </source>
</evidence>
<proteinExistence type="predicted"/>
<accession>A0ABN2GBL8</accession>
<sequence>MQAHNMWIDVYLQLGVIGVFLMVMTYLAYIWRSWFFAVDRPRWDLRADRPYSPLTLLPTLLGAVLLVQGLAESSPLLLWGWMLVVLLAFKIKQSPHIGEGAAEMRIAIERGELTTQAS</sequence>
<keyword evidence="1" id="KW-0812">Transmembrane</keyword>
<name>A0ABN2GBL8_9MICO</name>
<feature type="transmembrane region" description="Helical" evidence="1">
    <location>
        <begin position="76"/>
        <end position="91"/>
    </location>
</feature>
<dbReference type="Proteomes" id="UP001500596">
    <property type="component" value="Unassembled WGS sequence"/>
</dbReference>